<reference evidence="2 3" key="1">
    <citation type="submission" date="2022-09" db="EMBL/GenBank/DDBJ databases">
        <authorList>
            <person name="Palmer J.M."/>
        </authorList>
    </citation>
    <scope>NUCLEOTIDE SEQUENCE [LARGE SCALE GENOMIC DNA]</scope>
    <source>
        <strain evidence="2 3">DSM 7382</strain>
    </source>
</reference>
<proteinExistence type="predicted"/>
<dbReference type="Proteomes" id="UP001385951">
    <property type="component" value="Unassembled WGS sequence"/>
</dbReference>
<evidence type="ECO:0000313" key="3">
    <source>
        <dbReference type="Proteomes" id="UP001385951"/>
    </source>
</evidence>
<comment type="caution">
    <text evidence="2">The sequence shown here is derived from an EMBL/GenBank/DDBJ whole genome shotgun (WGS) entry which is preliminary data.</text>
</comment>
<feature type="region of interest" description="Disordered" evidence="1">
    <location>
        <begin position="194"/>
        <end position="218"/>
    </location>
</feature>
<dbReference type="EMBL" id="JASBNA010000051">
    <property type="protein sequence ID" value="KAK7680222.1"/>
    <property type="molecule type" value="Genomic_DNA"/>
</dbReference>
<accession>A0AAW0FLN3</accession>
<dbReference type="AlphaFoldDB" id="A0AAW0FLN3"/>
<sequence>MFRLPTHLESFIPPPRDQVPTSRPWTGTLQLPPTHAFAAQSLFCTVAETEGENSHVELWPSRFDVQIIRQTPLLQEVQAWVRANTPPMCMFMPARVAEGEGHKTNQAGFEAFAAMLAENQLVAIVPWNAPDRLSGGGIIIFPTRASRALLVGAVFLHVPFPDFMAGLVPAPSRPSIAIPRSLIFNSPSQQHAIPNIATSQRHSTSQSPSSSRGGRFSG</sequence>
<organism evidence="2 3">
    <name type="scientific">Cerrena zonata</name>
    <dbReference type="NCBI Taxonomy" id="2478898"/>
    <lineage>
        <taxon>Eukaryota</taxon>
        <taxon>Fungi</taxon>
        <taxon>Dikarya</taxon>
        <taxon>Basidiomycota</taxon>
        <taxon>Agaricomycotina</taxon>
        <taxon>Agaricomycetes</taxon>
        <taxon>Polyporales</taxon>
        <taxon>Cerrenaceae</taxon>
        <taxon>Cerrena</taxon>
    </lineage>
</organism>
<evidence type="ECO:0000313" key="2">
    <source>
        <dbReference type="EMBL" id="KAK7680222.1"/>
    </source>
</evidence>
<evidence type="ECO:0000256" key="1">
    <source>
        <dbReference type="SAM" id="MobiDB-lite"/>
    </source>
</evidence>
<name>A0AAW0FLN3_9APHY</name>
<feature type="region of interest" description="Disordered" evidence="1">
    <location>
        <begin position="1"/>
        <end position="25"/>
    </location>
</feature>
<protein>
    <submittedName>
        <fullName evidence="2">Uncharacterized protein</fullName>
    </submittedName>
</protein>
<feature type="compositionally biased region" description="Low complexity" evidence="1">
    <location>
        <begin position="199"/>
        <end position="218"/>
    </location>
</feature>
<keyword evidence="3" id="KW-1185">Reference proteome</keyword>
<gene>
    <name evidence="2" type="ORF">QCA50_016731</name>
</gene>